<sequence>MGNSYIYEKFYIMNTIDIVLGLILIIAFFMGFRKGFLRVLASLIGLVAGVYCAVFFSGYVADYLVRWFDWSSDINRIAAFVITLVLVVLLFALLGRVLTKVANFALMGFLNKFMGGILNVIKTAFLISVIFMLVNSSENYSILTPEKRETSTLYAPIAVLAPTILPTIEKHLEELDLHPQLEFPINSKRDTLR</sequence>
<dbReference type="InterPro" id="IPR003825">
    <property type="entry name" value="Colicin-V_CvpA"/>
</dbReference>
<feature type="transmembrane region" description="Helical" evidence="5">
    <location>
        <begin position="39"/>
        <end position="57"/>
    </location>
</feature>
<dbReference type="AlphaFoldDB" id="A0A410G4X4"/>
<evidence type="ECO:0000313" key="7">
    <source>
        <dbReference type="Proteomes" id="UP000285517"/>
    </source>
</evidence>
<dbReference type="PANTHER" id="PTHR37306">
    <property type="entry name" value="COLICIN V PRODUCTION PROTEIN"/>
    <property type="match status" value="1"/>
</dbReference>
<feature type="transmembrane region" description="Helical" evidence="5">
    <location>
        <begin position="110"/>
        <end position="134"/>
    </location>
</feature>
<evidence type="ECO:0000256" key="4">
    <source>
        <dbReference type="ARBA" id="ARBA00023136"/>
    </source>
</evidence>
<protein>
    <submittedName>
        <fullName evidence="6">CvpA family protein</fullName>
    </submittedName>
</protein>
<dbReference type="KEGG" id="aev:EI546_11635"/>
<organism evidence="6 7">
    <name type="scientific">Aequorivita ciconiae</name>
    <dbReference type="NCBI Taxonomy" id="2494375"/>
    <lineage>
        <taxon>Bacteria</taxon>
        <taxon>Pseudomonadati</taxon>
        <taxon>Bacteroidota</taxon>
        <taxon>Flavobacteriia</taxon>
        <taxon>Flavobacteriales</taxon>
        <taxon>Flavobacteriaceae</taxon>
        <taxon>Aequorivita</taxon>
    </lineage>
</organism>
<reference evidence="6 7" key="1">
    <citation type="submission" date="2019-01" db="EMBL/GenBank/DDBJ databases">
        <title>Complete genome sequencing of Aequorivita sp. H23M31.</title>
        <authorList>
            <person name="Bae J.-W."/>
        </authorList>
    </citation>
    <scope>NUCLEOTIDE SEQUENCE [LARGE SCALE GENOMIC DNA]</scope>
    <source>
        <strain evidence="6 7">H23M31</strain>
    </source>
</reference>
<proteinExistence type="predicted"/>
<feature type="transmembrane region" description="Helical" evidence="5">
    <location>
        <begin position="77"/>
        <end position="98"/>
    </location>
</feature>
<evidence type="ECO:0000256" key="5">
    <source>
        <dbReference type="SAM" id="Phobius"/>
    </source>
</evidence>
<feature type="transmembrane region" description="Helical" evidence="5">
    <location>
        <begin position="12"/>
        <end position="32"/>
    </location>
</feature>
<accession>A0A410G4X4</accession>
<dbReference type="GO" id="GO:0009403">
    <property type="term" value="P:toxin biosynthetic process"/>
    <property type="evidence" value="ECO:0007669"/>
    <property type="project" value="InterPro"/>
</dbReference>
<gene>
    <name evidence="6" type="ORF">EI546_11635</name>
</gene>
<keyword evidence="4 5" id="KW-0472">Membrane</keyword>
<dbReference type="PANTHER" id="PTHR37306:SF1">
    <property type="entry name" value="COLICIN V PRODUCTION PROTEIN"/>
    <property type="match status" value="1"/>
</dbReference>
<evidence type="ECO:0000256" key="3">
    <source>
        <dbReference type="ARBA" id="ARBA00022989"/>
    </source>
</evidence>
<dbReference type="Pfam" id="PF02674">
    <property type="entry name" value="Colicin_V"/>
    <property type="match status" value="1"/>
</dbReference>
<dbReference type="GO" id="GO:0016020">
    <property type="term" value="C:membrane"/>
    <property type="evidence" value="ECO:0007669"/>
    <property type="project" value="UniProtKB-SubCell"/>
</dbReference>
<keyword evidence="2 5" id="KW-0812">Transmembrane</keyword>
<name>A0A410G4X4_9FLAO</name>
<evidence type="ECO:0000256" key="1">
    <source>
        <dbReference type="ARBA" id="ARBA00004141"/>
    </source>
</evidence>
<comment type="subcellular location">
    <subcellularLocation>
        <location evidence="1">Membrane</location>
        <topology evidence="1">Multi-pass membrane protein</topology>
    </subcellularLocation>
</comment>
<dbReference type="Proteomes" id="UP000285517">
    <property type="component" value="Chromosome"/>
</dbReference>
<dbReference type="OrthoDB" id="9799585at2"/>
<keyword evidence="7" id="KW-1185">Reference proteome</keyword>
<evidence type="ECO:0000256" key="2">
    <source>
        <dbReference type="ARBA" id="ARBA00022692"/>
    </source>
</evidence>
<dbReference type="EMBL" id="CP034951">
    <property type="protein sequence ID" value="QAA82327.1"/>
    <property type="molecule type" value="Genomic_DNA"/>
</dbReference>
<keyword evidence="3 5" id="KW-1133">Transmembrane helix</keyword>
<evidence type="ECO:0000313" key="6">
    <source>
        <dbReference type="EMBL" id="QAA82327.1"/>
    </source>
</evidence>